<sequence>MKTACLSLMLLVLGAFSAQAQSSATVNLSVSKKISKQNPALGDVISYTVIVRNAAGSATATNVVVKDQLPVGGVSYVAGSATTVRGTGTYVSDSGLWSLRAIAPNDSAVLTLQATVLNRGVWFNTAEVIAVDQADSNSQPNNNSLIEDDYAAICFSVPIFWYAGDEFTVSIPSGYKNVTWYRNDQTLATVAASLAVINADSSLTIKSPGNYRFTTTINGCSALNCCDIEIIQGPYGSLGDYVFVDANKDGIQNAGDSPLAGVKVTLFINGVSSQTAVTNSSGFYSFADLSTGNTINYSVGFTAPSGYTVTVANQGGDPMKDSDADPITGITQSVTLAAGEFNSTLDAGYYSICSTDFSLTTSSDAVLCFGDSTRLTAFSPVADVKLSYYLTQTGGTPVASVTSGIPVTVNPTVTTTYFVEASANGCTSARKPIVVTVNLVQTPIVQGTVRNTCPAQTVNLATVAVTNDNPALTYEWYTSPARSQTTRVTNLTTVGAGQYYLYARSGESCYSSPAVVTVEVTNCGCPNPAAVQLSSGLTTCAINPVTLKATISGSATSVTWTSTGTGTFSAPTGLTNIYTPSLTDATSGTVLITATTDDPDGVCTASASSVILKISKRPEAPVNAAPDEVSLCQGGSTKLVAYAPNARINWYDQSGILLTTTESGAKVTVKPALVGANTYYAETVSADNCTSAARTPVTVTVTACQTLADLAVVKNIVTAGPYSVGQKVTYLITASNNGPLAGTDVKVNDLLPATLTFGSASPAGEYNAATGVWTIGTLTPGLNRTLSIEATITSTGAIRNTAIISGTNNDPKFALNDTSTVVVPVGTCTVQPPSITCAVTDICRDETTTLKATGCATGTVRWSDGQTGLTINVKPIVTTTYSASCVASGGCISAASNLVTITVSDPQIPTLVASAAIVCPGGSVTLTATGCAGGVIEWSEGAQIGPSIVVNPYTKTTYTAQCWIGSCLSKPATKTIDIATDSPTPTITASATAVCPGKQVTLTVTNCVGTPVWNTTTATTSSIIVAPTTGNNSYTVYCRTGSCASKASPTLTVQVVPAVPPTVSADTDTTCVKGKVVLTADGCTGTVLWSDKQTGSSISVYPEASISYYAQCKTNDNCLSDPSNSVAITVVSPSAPIIKTDKSLVCSGQLVSLTATGCNGTVKWYGADKVGAIAQILPTETKDYYATCKVGTCESSPSNRIRITVTTSAGTPPTIAASSLSICNSGIVSLTATGCSGDVIWSDGQRGVVVSVTATTTNKTFYAVCKPVNSTACATGQSNVVTINVTATPTPVITRCVCSADTICPGEKVKLSVSNCQGTPHWSTNETTTSITVSPTVTTSYTVYCQDGICRSTVSRAYTVTVVPIAAPTIVASATSVAPGGLITLTATGCVGEVIWSANDRTGNNKGSVLVVQPDGIQTYYAQCKFHDCLSEPSNSITVNKVNCTAKTGTLLAVSPSVCIGTSTTVTVAATPGGGLVMPTGYSVLYVLTKGTGLIIDQTSATPNFTVAAQTAEYTIHTFVYNPNPADRNYLDLSIIKPGITSATDVLKLVADKNVCAELDLAGAKINVRSVAPPLLSSTASKTVCYGSRVALTAVGCESGIVNWSIGLVGQRIETVANSDLAITATCTLDGCVSTPSSSIAIKLGTPNIPSIAVNKPVACIGETVSLTATGCSAGTYVWSDPASTTGSVLTVTPISTTQYRVKCKVGECTSEWSAANTIQVGTPVAPVVSVVGSTASATVCSGTPISLTATGCPDNTSVVWSNDQIGRSITVTLTTSATYTARCTGSTQCVSNPSNRVTITVLPKIPQPSVVDKTNTCPFNTVDLRTAVTSAAATTGGVFEYYTNASLSSGSRVVSPTTVGMGTYYVVEKTTTGCYSLPAIVHVQINTCTEQTPCDSKNPAVADAGADASICAAKSYQLTGKIGGAAKTAYWKTSGTGTFDNPYSLNATYTASAGDITAGKVTLTLSASTNNTSCPVAQDEMVLTVGGAKTVPVITVIGSTSLCYGDSVRLRASDGATSYLWSTKATTQTIVVKTSGVYSVQVLDAQGCSSVKSENVVVNVADPVLPPLVTNLRNECPAKIVNLTKALSATTAGSSYSYRICACVTSNIVIRPDSVGEGTYWVVERGATGCLSTPAKVEVKVFNCAADTLNTDVSIVKTANKSVVKRGETVTYTITVSNNGMHTAYNVDVRDVLPKGLELVPGLPPTYSLTNGIIRKRIDSLPVGKTESIVFSARLTAKGEVVNTAEITYLDNKDTNLANNVSSVTVKDTSDARTGVIGLAKAVVGTPVVTGDSLINVRYSFVVTNFGNDTLRQVQVVDDLATVFGSNQIRAATISTTNADFTLNANAAFTGTGTNTSLFDSTSYLVPGRSQMFFLDVTVKRTAGDTTNTFRNIASVSALSNGTKIEDRSVDGGDVDPDNDGDPTNNTSFTVFSLSQSNGPRIGVALAVVKVERQPDNSYNVTYKATVRNFGNVALYGVSLIDSLVKTFTSPTSFSIVGSPVVGAGSHLVANASFNGGSSADLLTNASYLNASEQDTVLLTVNVKPSGTNGPFYSSITGQGYTADRTLTVRDISNNGLDPKPEGSVATGVRFDLPPALLGVAKSVGSPTLVAEGIYDVVYTIKLSNLGSVPLQKVQVVDNLSQTFGRGALIVSNRIGIATDAGLKADTSYTGQGLVTKMLVDSLSTLPVGATRRLAFTVRVNVKNASAVTFYNTAYATAQTAGNVAVADTSTSGTNDDPDNDLDPRNNSQPTPVSLNNLPSNSRIGIAKAVRDTARQADGSYNVTYQFVVQSFGPDTLTRVSVSDSLVKVFNSQTGARYTVVRGPFTTSTGSQLKLNDRFDGNAEHLLVLGESTSILAAGKVDTILFVVNVGSNGSTATFFNSAVAQATNRTGVVTDVSTNGLIADLNGNGNPSDVNESEPTPLSLTPPSSAVFIPEGFSPNGDGINDLFVIRGFGNVTISLEVYNRWGHLVYKSDNYQNDWNGKANTGINVGSENDGLPDGTYYYVIRTSDGRKFVRYMTINR</sequence>
<evidence type="ECO:0000256" key="2">
    <source>
        <dbReference type="ARBA" id="ARBA00022525"/>
    </source>
</evidence>
<evidence type="ECO:0000259" key="6">
    <source>
        <dbReference type="PROSITE" id="PS50835"/>
    </source>
</evidence>
<dbReference type="Pfam" id="PF17210">
    <property type="entry name" value="SdrD_B"/>
    <property type="match status" value="1"/>
</dbReference>
<reference evidence="7 8" key="1">
    <citation type="submission" date="2020-02" db="EMBL/GenBank/DDBJ databases">
        <title>Draft genome sequence of two Spirosoma agri KCTC 52727 and Spirosoma terrae KCTC 52035.</title>
        <authorList>
            <person name="Rojas J."/>
            <person name="Ambika Manirajan B."/>
            <person name="Ratering S."/>
            <person name="Suarez C."/>
            <person name="Schnell S."/>
        </authorList>
    </citation>
    <scope>NUCLEOTIDE SEQUENCE [LARGE SCALE GENOMIC DNA]</scope>
    <source>
        <strain evidence="7 8">KCTC 52727</strain>
    </source>
</reference>
<dbReference type="InterPro" id="IPR007110">
    <property type="entry name" value="Ig-like_dom"/>
</dbReference>
<dbReference type="RefSeq" id="WP_164035305.1">
    <property type="nucleotide sequence ID" value="NZ_JAAGNZ010000001.1"/>
</dbReference>
<dbReference type="InterPro" id="IPR026341">
    <property type="entry name" value="T9SS_type_B"/>
</dbReference>
<feature type="region of interest" description="Disordered" evidence="4">
    <location>
        <begin position="2728"/>
        <end position="2761"/>
    </location>
</feature>
<dbReference type="NCBIfam" id="TIGR01451">
    <property type="entry name" value="B_ant_repeat"/>
    <property type="match status" value="3"/>
</dbReference>
<proteinExistence type="predicted"/>
<dbReference type="PANTHER" id="PTHR34819">
    <property type="entry name" value="LARGE CYSTEINE-RICH PERIPLASMIC PROTEIN OMCB"/>
    <property type="match status" value="1"/>
</dbReference>
<dbReference type="SUPFAM" id="SSF117074">
    <property type="entry name" value="Hypothetical protein PA1324"/>
    <property type="match status" value="1"/>
</dbReference>
<feature type="chain" id="PRO_5026970748" evidence="5">
    <location>
        <begin position="21"/>
        <end position="3024"/>
    </location>
</feature>
<gene>
    <name evidence="7" type="ORF">GK091_03925</name>
</gene>
<feature type="domain" description="Ig-like" evidence="6">
    <location>
        <begin position="513"/>
        <end position="615"/>
    </location>
</feature>
<dbReference type="GO" id="GO:0005576">
    <property type="term" value="C:extracellular region"/>
    <property type="evidence" value="ECO:0007669"/>
    <property type="project" value="UniProtKB-SubCell"/>
</dbReference>
<dbReference type="Pfam" id="PF01345">
    <property type="entry name" value="DUF11"/>
    <property type="match status" value="3"/>
</dbReference>
<dbReference type="Proteomes" id="UP000477386">
    <property type="component" value="Unassembled WGS sequence"/>
</dbReference>
<dbReference type="InterPro" id="IPR051172">
    <property type="entry name" value="Chlamydia_OmcB"/>
</dbReference>
<evidence type="ECO:0000256" key="4">
    <source>
        <dbReference type="SAM" id="MobiDB-lite"/>
    </source>
</evidence>
<dbReference type="NCBIfam" id="TIGR04131">
    <property type="entry name" value="Bac_Flav_CTERM"/>
    <property type="match status" value="1"/>
</dbReference>
<feature type="compositionally biased region" description="Polar residues" evidence="4">
    <location>
        <begin position="2749"/>
        <end position="2761"/>
    </location>
</feature>
<dbReference type="PANTHER" id="PTHR34819:SF3">
    <property type="entry name" value="CELL SURFACE PROTEIN"/>
    <property type="match status" value="1"/>
</dbReference>
<evidence type="ECO:0000313" key="8">
    <source>
        <dbReference type="Proteomes" id="UP000477386"/>
    </source>
</evidence>
<dbReference type="Gene3D" id="2.60.40.10">
    <property type="entry name" value="Immunoglobulins"/>
    <property type="match status" value="3"/>
</dbReference>
<evidence type="ECO:0000256" key="5">
    <source>
        <dbReference type="SAM" id="SignalP"/>
    </source>
</evidence>
<comment type="caution">
    <text evidence="7">The sequence shown here is derived from an EMBL/GenBank/DDBJ whole genome shotgun (WGS) entry which is preliminary data.</text>
</comment>
<dbReference type="InterPro" id="IPR013783">
    <property type="entry name" value="Ig-like_fold"/>
</dbReference>
<feature type="signal peptide" evidence="5">
    <location>
        <begin position="1"/>
        <end position="20"/>
    </location>
</feature>
<keyword evidence="2" id="KW-0964">Secreted</keyword>
<dbReference type="EMBL" id="JAAGNZ010000001">
    <property type="protein sequence ID" value="NEU66017.1"/>
    <property type="molecule type" value="Genomic_DNA"/>
</dbReference>
<evidence type="ECO:0000313" key="7">
    <source>
        <dbReference type="EMBL" id="NEU66017.1"/>
    </source>
</evidence>
<dbReference type="Pfam" id="PF19081">
    <property type="entry name" value="Ig_7"/>
    <property type="match status" value="2"/>
</dbReference>
<keyword evidence="3 5" id="KW-0732">Signal</keyword>
<dbReference type="InterPro" id="IPR047589">
    <property type="entry name" value="DUF11_rpt"/>
</dbReference>
<name>A0A6M0IDX6_9BACT</name>
<keyword evidence="8" id="KW-1185">Reference proteome</keyword>
<dbReference type="PROSITE" id="PS50835">
    <property type="entry name" value="IG_LIKE"/>
    <property type="match status" value="1"/>
</dbReference>
<comment type="subcellular location">
    <subcellularLocation>
        <location evidence="1">Secreted</location>
    </subcellularLocation>
</comment>
<accession>A0A6M0IDX6</accession>
<evidence type="ECO:0000256" key="1">
    <source>
        <dbReference type="ARBA" id="ARBA00004613"/>
    </source>
</evidence>
<evidence type="ECO:0000256" key="3">
    <source>
        <dbReference type="ARBA" id="ARBA00022729"/>
    </source>
</evidence>
<organism evidence="7 8">
    <name type="scientific">Spirosoma agri</name>
    <dbReference type="NCBI Taxonomy" id="1987381"/>
    <lineage>
        <taxon>Bacteria</taxon>
        <taxon>Pseudomonadati</taxon>
        <taxon>Bacteroidota</taxon>
        <taxon>Cytophagia</taxon>
        <taxon>Cytophagales</taxon>
        <taxon>Cytophagaceae</taxon>
        <taxon>Spirosoma</taxon>
    </lineage>
</organism>
<dbReference type="InterPro" id="IPR033764">
    <property type="entry name" value="Sdr_B"/>
</dbReference>
<feature type="region of interest" description="Disordered" evidence="4">
    <location>
        <begin position="2406"/>
        <end position="2427"/>
    </location>
</feature>
<dbReference type="InterPro" id="IPR044023">
    <property type="entry name" value="Ig_7"/>
</dbReference>
<dbReference type="InterPro" id="IPR001434">
    <property type="entry name" value="OmcB-like_DUF11"/>
</dbReference>
<dbReference type="Gene3D" id="2.60.40.740">
    <property type="match status" value="1"/>
</dbReference>
<dbReference type="Pfam" id="PF13585">
    <property type="entry name" value="CHU_C"/>
    <property type="match status" value="1"/>
</dbReference>
<protein>
    <submittedName>
        <fullName evidence="7">DUF11 domain-containing protein</fullName>
    </submittedName>
</protein>